<proteinExistence type="predicted"/>
<reference evidence="1" key="2">
    <citation type="submission" date="2020-09" db="EMBL/GenBank/DDBJ databases">
        <authorList>
            <person name="Sun Q."/>
            <person name="Ohkuma M."/>
        </authorList>
    </citation>
    <scope>NUCLEOTIDE SEQUENCE</scope>
    <source>
        <strain evidence="1">JCM 3276</strain>
    </source>
</reference>
<evidence type="ECO:0000313" key="2">
    <source>
        <dbReference type="Proteomes" id="UP000660680"/>
    </source>
</evidence>
<dbReference type="AlphaFoldDB" id="A0A918GI29"/>
<dbReference type="RefSeq" id="WP_189211308.1">
    <property type="nucleotide sequence ID" value="NZ_BMRB01000002.1"/>
</dbReference>
<dbReference type="InterPro" id="IPR027396">
    <property type="entry name" value="DsrEFH-like"/>
</dbReference>
<protein>
    <submittedName>
        <fullName evidence="1">Uncharacterized protein</fullName>
    </submittedName>
</protein>
<comment type="caution">
    <text evidence="1">The sequence shown here is derived from an EMBL/GenBank/DDBJ whole genome shotgun (WGS) entry which is preliminary data.</text>
</comment>
<reference evidence="1" key="1">
    <citation type="journal article" date="2014" name="Int. J. Syst. Evol. Microbiol.">
        <title>Complete genome sequence of Corynebacterium casei LMG S-19264T (=DSM 44701T), isolated from a smear-ripened cheese.</title>
        <authorList>
            <consortium name="US DOE Joint Genome Institute (JGI-PGF)"/>
            <person name="Walter F."/>
            <person name="Albersmeier A."/>
            <person name="Kalinowski J."/>
            <person name="Ruckert C."/>
        </authorList>
    </citation>
    <scope>NUCLEOTIDE SEQUENCE</scope>
    <source>
        <strain evidence="1">JCM 3276</strain>
    </source>
</reference>
<evidence type="ECO:0000313" key="1">
    <source>
        <dbReference type="EMBL" id="GGS36225.1"/>
    </source>
</evidence>
<name>A0A918GI29_9PSEU</name>
<dbReference type="Proteomes" id="UP000660680">
    <property type="component" value="Unassembled WGS sequence"/>
</dbReference>
<gene>
    <name evidence="1" type="ORF">GCM10010171_33580</name>
</gene>
<accession>A0A918GI29</accession>
<organism evidence="1 2">
    <name type="scientific">Actinokineospora fastidiosa</name>
    <dbReference type="NCBI Taxonomy" id="1816"/>
    <lineage>
        <taxon>Bacteria</taxon>
        <taxon>Bacillati</taxon>
        <taxon>Actinomycetota</taxon>
        <taxon>Actinomycetes</taxon>
        <taxon>Pseudonocardiales</taxon>
        <taxon>Pseudonocardiaceae</taxon>
        <taxon>Actinokineospora</taxon>
    </lineage>
</organism>
<dbReference type="EMBL" id="BMRB01000002">
    <property type="protein sequence ID" value="GGS36225.1"/>
    <property type="molecule type" value="Genomic_DNA"/>
</dbReference>
<keyword evidence="2" id="KW-1185">Reference proteome</keyword>
<dbReference type="SUPFAM" id="SSF75169">
    <property type="entry name" value="DsrEFH-like"/>
    <property type="match status" value="1"/>
</dbReference>
<sequence>MTRHLLVASRGAWSGPGVDRFLADAAALAGTGAPVTVLLVADAVPLIAGGMAELLAAGAEVLVDRFAAAQRGVAGLPLPDGARWADLTEPAGLFLDPAVKVVWH</sequence>